<dbReference type="Proteomes" id="UP000254266">
    <property type="component" value="Unassembled WGS sequence"/>
</dbReference>
<evidence type="ECO:0000313" key="1">
    <source>
        <dbReference type="EMBL" id="RDH84563.1"/>
    </source>
</evidence>
<dbReference type="SFLD" id="SFLDG01018">
    <property type="entry name" value="Squalene/Phytoene_Synthase_Lik"/>
    <property type="match status" value="1"/>
</dbReference>
<dbReference type="GO" id="GO:0004311">
    <property type="term" value="F:geranylgeranyl diphosphate synthase activity"/>
    <property type="evidence" value="ECO:0007669"/>
    <property type="project" value="InterPro"/>
</dbReference>
<dbReference type="NCBIfam" id="TIGR03464">
    <property type="entry name" value="HpnC"/>
    <property type="match status" value="1"/>
</dbReference>
<keyword evidence="2" id="KW-1185">Reference proteome</keyword>
<dbReference type="GO" id="GO:0016114">
    <property type="term" value="P:terpenoid biosynthetic process"/>
    <property type="evidence" value="ECO:0007669"/>
    <property type="project" value="UniProtKB-ARBA"/>
</dbReference>
<dbReference type="PANTHER" id="PTHR31480">
    <property type="entry name" value="BIFUNCTIONAL LYCOPENE CYCLASE/PHYTOENE SYNTHASE"/>
    <property type="match status" value="1"/>
</dbReference>
<dbReference type="SFLD" id="SFLDS00005">
    <property type="entry name" value="Isoprenoid_Synthase_Type_I"/>
    <property type="match status" value="1"/>
</dbReference>
<evidence type="ECO:0000313" key="2">
    <source>
        <dbReference type="Proteomes" id="UP000254266"/>
    </source>
</evidence>
<dbReference type="GO" id="GO:0051996">
    <property type="term" value="F:squalene synthase [NAD(P)H] activity"/>
    <property type="evidence" value="ECO:0007669"/>
    <property type="project" value="InterPro"/>
</dbReference>
<dbReference type="AlphaFoldDB" id="A0A370DI89"/>
<organism evidence="1 2">
    <name type="scientific">endosymbiont of Galathealinum brachiosum</name>
    <dbReference type="NCBI Taxonomy" id="2200906"/>
    <lineage>
        <taxon>Bacteria</taxon>
        <taxon>Pseudomonadati</taxon>
        <taxon>Pseudomonadota</taxon>
        <taxon>Gammaproteobacteria</taxon>
        <taxon>sulfur-oxidizing symbionts</taxon>
    </lineage>
</organism>
<dbReference type="SFLD" id="SFLDG01212">
    <property type="entry name" value="Phytoene_synthase_like"/>
    <property type="match status" value="1"/>
</dbReference>
<dbReference type="InterPro" id="IPR002060">
    <property type="entry name" value="Squ/phyt_synthse"/>
</dbReference>
<dbReference type="Pfam" id="PF00494">
    <property type="entry name" value="SQS_PSY"/>
    <property type="match status" value="1"/>
</dbReference>
<name>A0A370DI89_9GAMM</name>
<dbReference type="Gene3D" id="1.10.600.10">
    <property type="entry name" value="Farnesyl Diphosphate Synthase"/>
    <property type="match status" value="1"/>
</dbReference>
<gene>
    <name evidence="1" type="primary">hpnC</name>
    <name evidence="1" type="ORF">DIZ80_03590</name>
</gene>
<dbReference type="SUPFAM" id="SSF48576">
    <property type="entry name" value="Terpenoid synthases"/>
    <property type="match status" value="1"/>
</dbReference>
<dbReference type="EMBL" id="QFXC01000007">
    <property type="protein sequence ID" value="RDH84563.1"/>
    <property type="molecule type" value="Genomic_DNA"/>
</dbReference>
<dbReference type="InterPro" id="IPR033904">
    <property type="entry name" value="Trans_IPPS_HH"/>
</dbReference>
<comment type="caution">
    <text evidence="1">The sequence shown here is derived from an EMBL/GenBank/DDBJ whole genome shotgun (WGS) entry which is preliminary data.</text>
</comment>
<protein>
    <submittedName>
        <fullName evidence="1">Squalene synthase HpnC</fullName>
    </submittedName>
</protein>
<sequence length="282" mass="32527">MNTKQAYKHCLNISKNHYENFPVASWVLPKRMRLPTAAIYAFARRADDFADEGGLTDEERLNELDKLAQQVEDLFEDKPGDDPVFIALADCVKNFSLPKELFLDLINAFKQDVTTNRYADFGELMQYCRRSANPVGRLMLHLYGLTDRKSLGQSDAICTSLQLINFYQDMAQDYNELGRIYIPQDEIRASFVNDTYFKNSLTDGPMILLMRKQYERAHKLLQGGAPLGKTLKGRFGFEIRLIIAAGSNILLKLDKQTDDVFSRPRLNFQDWFVIFWKALRAK</sequence>
<dbReference type="CDD" id="cd00683">
    <property type="entry name" value="Trans_IPPS_HH"/>
    <property type="match status" value="1"/>
</dbReference>
<proteinExistence type="predicted"/>
<dbReference type="InterPro" id="IPR017827">
    <property type="entry name" value="HSQ_synthase_HpnC"/>
</dbReference>
<dbReference type="InterPro" id="IPR044843">
    <property type="entry name" value="Trans_IPPS_bact-type"/>
</dbReference>
<reference evidence="1 2" key="1">
    <citation type="journal article" date="2018" name="ISME J.">
        <title>Endosymbiont genomes yield clues of tubeworm success.</title>
        <authorList>
            <person name="Li Y."/>
            <person name="Liles M.R."/>
            <person name="Halanych K.M."/>
        </authorList>
    </citation>
    <scope>NUCLEOTIDE SEQUENCE [LARGE SCALE GENOMIC DNA]</scope>
    <source>
        <strain evidence="1">A1464</strain>
    </source>
</reference>
<dbReference type="InterPro" id="IPR008949">
    <property type="entry name" value="Isoprenoid_synthase_dom_sf"/>
</dbReference>
<accession>A0A370DI89</accession>